<keyword evidence="3" id="KW-1185">Reference proteome</keyword>
<evidence type="ECO:0000313" key="2">
    <source>
        <dbReference type="EMBL" id="MDN4175852.1"/>
    </source>
</evidence>
<feature type="domain" description="Schlafen AlbA-2" evidence="1">
    <location>
        <begin position="36"/>
        <end position="152"/>
    </location>
</feature>
<dbReference type="GO" id="GO:0005524">
    <property type="term" value="F:ATP binding"/>
    <property type="evidence" value="ECO:0007669"/>
    <property type="project" value="UniProtKB-KW"/>
</dbReference>
<accession>A0ABT8FMF9</accession>
<reference evidence="2" key="1">
    <citation type="submission" date="2023-06" db="EMBL/GenBank/DDBJ databases">
        <title>Draft genome sequence of Nocardioides sp. SOB77.</title>
        <authorList>
            <person name="Zhang G."/>
        </authorList>
    </citation>
    <scope>NUCLEOTIDE SEQUENCE</scope>
    <source>
        <strain evidence="2">SOB77</strain>
    </source>
</reference>
<dbReference type="Pfam" id="PF04326">
    <property type="entry name" value="SLFN_AlbA_2"/>
    <property type="match status" value="1"/>
</dbReference>
<proteinExistence type="predicted"/>
<dbReference type="Proteomes" id="UP001168620">
    <property type="component" value="Unassembled WGS sequence"/>
</dbReference>
<evidence type="ECO:0000259" key="1">
    <source>
        <dbReference type="Pfam" id="PF04326"/>
    </source>
</evidence>
<gene>
    <name evidence="2" type="ORF">QWY28_23045</name>
</gene>
<evidence type="ECO:0000313" key="3">
    <source>
        <dbReference type="Proteomes" id="UP001168620"/>
    </source>
</evidence>
<dbReference type="InterPro" id="IPR007421">
    <property type="entry name" value="Schlafen_AlbA_2_dom"/>
</dbReference>
<sequence>MTATSHSFYLGSGKGRSALTTWDEVEIAAAAGVLEESAWVELKQAVPASSKPANQELARDLASLSVDGGTLIIGVTDKSNDVVGTDEPAAAITTRIIQVAGTVISPPLFVDVRLLPNAGGDRHVVLVSVPASGSAPHMVGGKYFGRSAEGKRVLSDTEVERLMLTRRARIADMDRELHDLEETLDPGTDPALAQHGHLAFLARPRFTPATTLTEALAGTNPLQLAHDARDFEPRWTPWGITAGIDRPHPAGILISSDDPRLDRVAPEEFRYQLHLRDDGAVLGLFTGATYAMSESHHSGATEAILSGYLLEGVHVLTRLAAHLGVEKLRYSGEYDLGLLLTNIHGLYASAKYSNFGNWNLHPYPAPEYTRHTTSSSTRMLEETPAVVQQLLEPLLRTLGVDKTFFPYQRGEQIYERSEASKR</sequence>
<name>A0ABT8FMF9_9ACTN</name>
<protein>
    <submittedName>
        <fullName evidence="2">ATP-binding protein</fullName>
    </submittedName>
</protein>
<dbReference type="Gene3D" id="3.30.950.30">
    <property type="entry name" value="Schlafen, AAA domain"/>
    <property type="match status" value="1"/>
</dbReference>
<dbReference type="RefSeq" id="WP_300955261.1">
    <property type="nucleotide sequence ID" value="NZ_JAUHJQ010000033.1"/>
</dbReference>
<keyword evidence="2" id="KW-0067">ATP-binding</keyword>
<dbReference type="EMBL" id="JAUHJQ010000033">
    <property type="protein sequence ID" value="MDN4175852.1"/>
    <property type="molecule type" value="Genomic_DNA"/>
</dbReference>
<organism evidence="2 3">
    <name type="scientific">Nocardioides oceani</name>
    <dbReference type="NCBI Taxonomy" id="3058369"/>
    <lineage>
        <taxon>Bacteria</taxon>
        <taxon>Bacillati</taxon>
        <taxon>Actinomycetota</taxon>
        <taxon>Actinomycetes</taxon>
        <taxon>Propionibacteriales</taxon>
        <taxon>Nocardioidaceae</taxon>
        <taxon>Nocardioides</taxon>
    </lineage>
</organism>
<dbReference type="InterPro" id="IPR038461">
    <property type="entry name" value="Schlafen_AlbA_2_dom_sf"/>
</dbReference>
<keyword evidence="2" id="KW-0547">Nucleotide-binding</keyword>
<comment type="caution">
    <text evidence="2">The sequence shown here is derived from an EMBL/GenBank/DDBJ whole genome shotgun (WGS) entry which is preliminary data.</text>
</comment>